<sequence>MNLLQNGLYGLFLGRVRYYHLFKFITREINKIISMNFIGFFSDGGVINFIFSSVIIYLNKNRISDSK</sequence>
<keyword evidence="1" id="KW-0472">Membrane</keyword>
<protein>
    <submittedName>
        <fullName evidence="2">HTH-type transcriptional regulator ynfL</fullName>
    </submittedName>
</protein>
<keyword evidence="3" id="KW-1185">Reference proteome</keyword>
<keyword evidence="1" id="KW-1133">Transmembrane helix</keyword>
<reference evidence="2 3" key="1">
    <citation type="journal article" date="2011" name="PLoS ONE">
        <title>The entomopathogenic bacterial endosymbionts xenorhabdus and photorhabdus: convergent lifestyles from divergent genomes.</title>
        <authorList>
            <person name="Chaston J.M."/>
            <person name="Suen G."/>
            <person name="Tucker S.L."/>
            <person name="Andersen A.W."/>
            <person name="Bhasin A."/>
            <person name="Bode E."/>
            <person name="Bode H.B."/>
            <person name="Brachmann A.O."/>
            <person name="Cowles C.E."/>
            <person name="Cowles K.N."/>
            <person name="Darby C."/>
            <person name="de Leon L."/>
            <person name="Drace K."/>
            <person name="Du Z."/>
            <person name="Givaudan A."/>
            <person name="Herbert Tran E.E."/>
            <person name="Jewell K.A."/>
            <person name="Knack J.J."/>
            <person name="Krasomil-Osterfeld K.C."/>
            <person name="Kukor R."/>
            <person name="Lanois A."/>
            <person name="Latreille P."/>
            <person name="Leimgruber N.K."/>
            <person name="Lipke C.M."/>
            <person name="Liu R."/>
            <person name="Lu X."/>
            <person name="Martens E.C."/>
            <person name="Marri P.R."/>
            <person name="Medigue C."/>
            <person name="Menard M.L."/>
            <person name="Miller N.M."/>
            <person name="Morales-Soto N."/>
            <person name="Norton S."/>
            <person name="Ogier J.C."/>
            <person name="Orchard S.S."/>
            <person name="Park D."/>
            <person name="Park Y."/>
            <person name="Qurollo B.A."/>
            <person name="Sugar D.R."/>
            <person name="Richards G.R."/>
            <person name="Rouy Z."/>
            <person name="Slominski B."/>
            <person name="Slominski K."/>
            <person name="Snyder H."/>
            <person name="Tjaden B.C."/>
            <person name="van der Hoeven R."/>
            <person name="Welch R.D."/>
            <person name="Wheeler C."/>
            <person name="Xiang B."/>
            <person name="Barbazuk B."/>
            <person name="Gaudriault S."/>
            <person name="Goodner B."/>
            <person name="Slater S.C."/>
            <person name="Forst S."/>
            <person name="Goldman B.S."/>
            <person name="Goodrich-Blair H."/>
        </authorList>
    </citation>
    <scope>NUCLEOTIDE SEQUENCE [LARGE SCALE GENOMIC DNA]</scope>
    <source>
        <strain evidence="3">ATCC 19061 / DSM 3370 / CCUG 14189 / LMG 1036 / NCIMB 9965 / AN6</strain>
    </source>
</reference>
<dbReference type="HOGENOM" id="CLU_2811498_0_0_6"/>
<organism evidence="2 3">
    <name type="scientific">Xenorhabdus nematophila (strain ATCC 19061 / DSM 3370 / CCUG 14189 / LMG 1036 / NCIMB 9965 / AN6)</name>
    <dbReference type="NCBI Taxonomy" id="406817"/>
    <lineage>
        <taxon>Bacteria</taxon>
        <taxon>Pseudomonadati</taxon>
        <taxon>Pseudomonadota</taxon>
        <taxon>Gammaproteobacteria</taxon>
        <taxon>Enterobacterales</taxon>
        <taxon>Morganellaceae</taxon>
        <taxon>Xenorhabdus</taxon>
    </lineage>
</organism>
<gene>
    <name evidence="2" type="ordered locus">XNC1_4439</name>
</gene>
<accession>D3VF04</accession>
<dbReference type="STRING" id="406817.XNC1_4439"/>
<feature type="transmembrane region" description="Helical" evidence="1">
    <location>
        <begin position="37"/>
        <end position="58"/>
    </location>
</feature>
<dbReference type="AlphaFoldDB" id="D3VF04"/>
<name>D3VF04_XENNA</name>
<dbReference type="KEGG" id="xne:XNC1_4439"/>
<evidence type="ECO:0000313" key="3">
    <source>
        <dbReference type="Proteomes" id="UP000008075"/>
    </source>
</evidence>
<evidence type="ECO:0000313" key="2">
    <source>
        <dbReference type="EMBL" id="CBJ92461.1"/>
    </source>
</evidence>
<proteinExistence type="predicted"/>
<dbReference type="EMBL" id="FN667742">
    <property type="protein sequence ID" value="CBJ92461.1"/>
    <property type="molecule type" value="Genomic_DNA"/>
</dbReference>
<evidence type="ECO:0000256" key="1">
    <source>
        <dbReference type="SAM" id="Phobius"/>
    </source>
</evidence>
<keyword evidence="1" id="KW-0812">Transmembrane</keyword>
<dbReference type="Proteomes" id="UP000008075">
    <property type="component" value="Chromosome"/>
</dbReference>